<accession>A0A9W8CQV0</accession>
<dbReference type="OrthoDB" id="5525719at2759"/>
<feature type="region of interest" description="Disordered" evidence="1">
    <location>
        <begin position="100"/>
        <end position="124"/>
    </location>
</feature>
<reference evidence="2" key="1">
    <citation type="submission" date="2022-07" db="EMBL/GenBank/DDBJ databases">
        <title>Phylogenomic reconstructions and comparative analyses of Kickxellomycotina fungi.</title>
        <authorList>
            <person name="Reynolds N.K."/>
            <person name="Stajich J.E."/>
            <person name="Barry K."/>
            <person name="Grigoriev I.V."/>
            <person name="Crous P."/>
            <person name="Smith M.E."/>
        </authorList>
    </citation>
    <scope>NUCLEOTIDE SEQUENCE</scope>
    <source>
        <strain evidence="2">NBRC 32514</strain>
    </source>
</reference>
<sequence length="124" mass="13711">MKYIATSLRHIRPITHKPKVPQSHHVLPTRLFSTHMPTPLRKPGSTDRVVASIGGRRISVHEHDQASDVDDSADFAYDEDPGVSEAFHEKAIANDAAEAAKYGEQRVHPSSPSKHAKVHELHGD</sequence>
<comment type="caution">
    <text evidence="2">The sequence shown here is derived from an EMBL/GenBank/DDBJ whole genome shotgun (WGS) entry which is preliminary data.</text>
</comment>
<evidence type="ECO:0000256" key="1">
    <source>
        <dbReference type="SAM" id="MobiDB-lite"/>
    </source>
</evidence>
<dbReference type="Proteomes" id="UP001149813">
    <property type="component" value="Unassembled WGS sequence"/>
</dbReference>
<evidence type="ECO:0000313" key="3">
    <source>
        <dbReference type="Proteomes" id="UP001149813"/>
    </source>
</evidence>
<dbReference type="AlphaFoldDB" id="A0A9W8CQV0"/>
<keyword evidence="3" id="KW-1185">Reference proteome</keyword>
<gene>
    <name evidence="2" type="ORF">LPJ53_004504</name>
</gene>
<proteinExistence type="predicted"/>
<dbReference type="EMBL" id="JANBOJ010000213">
    <property type="protein sequence ID" value="KAJ1720926.1"/>
    <property type="molecule type" value="Genomic_DNA"/>
</dbReference>
<organism evidence="2 3">
    <name type="scientific">Coemansia erecta</name>
    <dbReference type="NCBI Taxonomy" id="147472"/>
    <lineage>
        <taxon>Eukaryota</taxon>
        <taxon>Fungi</taxon>
        <taxon>Fungi incertae sedis</taxon>
        <taxon>Zoopagomycota</taxon>
        <taxon>Kickxellomycotina</taxon>
        <taxon>Kickxellomycetes</taxon>
        <taxon>Kickxellales</taxon>
        <taxon>Kickxellaceae</taxon>
        <taxon>Coemansia</taxon>
    </lineage>
</organism>
<name>A0A9W8CQV0_9FUNG</name>
<protein>
    <submittedName>
        <fullName evidence="2">Uncharacterized protein</fullName>
    </submittedName>
</protein>
<evidence type="ECO:0000313" key="2">
    <source>
        <dbReference type="EMBL" id="KAJ1720926.1"/>
    </source>
</evidence>